<name>A0A8E0TB52_9ACTN</name>
<dbReference type="EMBL" id="VDLX02000009">
    <property type="protein sequence ID" value="KAB8192575.1"/>
    <property type="molecule type" value="Genomic_DNA"/>
</dbReference>
<gene>
    <name evidence="2" type="ORF">FH608_024035</name>
</gene>
<evidence type="ECO:0000259" key="1">
    <source>
        <dbReference type="Pfam" id="PF18735"/>
    </source>
</evidence>
<feature type="domain" description="RiboL-PSP-HEPN" evidence="1">
    <location>
        <begin position="36"/>
        <end position="207"/>
    </location>
</feature>
<dbReference type="Proteomes" id="UP000312512">
    <property type="component" value="Unassembled WGS sequence"/>
</dbReference>
<reference evidence="2 3" key="1">
    <citation type="submission" date="2019-10" db="EMBL/GenBank/DDBJ databases">
        <title>Nonomuraea sp. nov., isolated from Phyllanthus amarus.</title>
        <authorList>
            <person name="Klykleung N."/>
            <person name="Tanasupawat S."/>
        </authorList>
    </citation>
    <scope>NUCLEOTIDE SEQUENCE [LARGE SCALE GENOMIC DNA]</scope>
    <source>
        <strain evidence="2 3">PA1-10</strain>
    </source>
</reference>
<protein>
    <recommendedName>
        <fullName evidence="1">RiboL-PSP-HEPN domain-containing protein</fullName>
    </recommendedName>
</protein>
<accession>A0A8E0TB52</accession>
<sequence length="213" mass="23035">MVTLSQLAQLKRETRELDKVFLKSVLGQPPTPLAFAEEAAVCAFLVLSHGAVEEFVEAAFKDYVQKCFTLNSRQLLNRASHLIMIQFAADAAVALEQTRSSVPRDDAVIRMVPALYERKICGTNNGVRTHNIKKLVTGAGLVWDKFENDCSEAIAALDALGARRGDIAHSSAANRAATGGVSKALYPKEARELVNTALAELSAIVSFLASPKH</sequence>
<organism evidence="2 3">
    <name type="scientific">Nonomuraea phyllanthi</name>
    <dbReference type="NCBI Taxonomy" id="2219224"/>
    <lineage>
        <taxon>Bacteria</taxon>
        <taxon>Bacillati</taxon>
        <taxon>Actinomycetota</taxon>
        <taxon>Actinomycetes</taxon>
        <taxon>Streptosporangiales</taxon>
        <taxon>Streptosporangiaceae</taxon>
        <taxon>Nonomuraea</taxon>
    </lineage>
</organism>
<evidence type="ECO:0000313" key="2">
    <source>
        <dbReference type="EMBL" id="KAB8192575.1"/>
    </source>
</evidence>
<dbReference type="AlphaFoldDB" id="A0A8E0TB52"/>
<comment type="caution">
    <text evidence="2">The sequence shown here is derived from an EMBL/GenBank/DDBJ whole genome shotgun (WGS) entry which is preliminary data.</text>
</comment>
<evidence type="ECO:0000313" key="3">
    <source>
        <dbReference type="Proteomes" id="UP000312512"/>
    </source>
</evidence>
<keyword evidence="3" id="KW-1185">Reference proteome</keyword>
<dbReference type="InterPro" id="IPR041519">
    <property type="entry name" value="HEPN_RiboL-PSP"/>
</dbReference>
<dbReference type="Pfam" id="PF18735">
    <property type="entry name" value="HEPN_RiboL-PSP"/>
    <property type="match status" value="1"/>
</dbReference>
<proteinExistence type="predicted"/>